<dbReference type="PANTHER" id="PTHR14728:SF2">
    <property type="entry name" value="PROTEIN AURORA BOREALIS"/>
    <property type="match status" value="1"/>
</dbReference>
<organism evidence="7">
    <name type="scientific">Culex pipiens</name>
    <name type="common">House mosquito</name>
    <dbReference type="NCBI Taxonomy" id="7175"/>
    <lineage>
        <taxon>Eukaryota</taxon>
        <taxon>Metazoa</taxon>
        <taxon>Ecdysozoa</taxon>
        <taxon>Arthropoda</taxon>
        <taxon>Hexapoda</taxon>
        <taxon>Insecta</taxon>
        <taxon>Pterygota</taxon>
        <taxon>Neoptera</taxon>
        <taxon>Endopterygota</taxon>
        <taxon>Diptera</taxon>
        <taxon>Nematocera</taxon>
        <taxon>Culicoidea</taxon>
        <taxon>Culicidae</taxon>
        <taxon>Culicinae</taxon>
        <taxon>Culicini</taxon>
        <taxon>Culex</taxon>
        <taxon>Culex</taxon>
    </lineage>
</organism>
<keyword evidence="5" id="KW-0131">Cell cycle</keyword>
<proteinExistence type="inferred from homology"/>
<reference evidence="7" key="1">
    <citation type="submission" date="2021-05" db="EMBL/GenBank/DDBJ databases">
        <authorList>
            <person name="Alioto T."/>
            <person name="Alioto T."/>
            <person name="Gomez Garrido J."/>
        </authorList>
    </citation>
    <scope>NUCLEOTIDE SEQUENCE</scope>
</reference>
<feature type="region of interest" description="Disordered" evidence="6">
    <location>
        <begin position="191"/>
        <end position="215"/>
    </location>
</feature>
<dbReference type="GO" id="GO:0019901">
    <property type="term" value="F:protein kinase binding"/>
    <property type="evidence" value="ECO:0007669"/>
    <property type="project" value="TreeGrafter"/>
</dbReference>
<dbReference type="Pfam" id="PF15280">
    <property type="entry name" value="BORA_N"/>
    <property type="match status" value="1"/>
</dbReference>
<evidence type="ECO:0000313" key="7">
    <source>
        <dbReference type="EMBL" id="CAG6523217.1"/>
    </source>
</evidence>
<evidence type="ECO:0000256" key="6">
    <source>
        <dbReference type="SAM" id="MobiDB-lite"/>
    </source>
</evidence>
<dbReference type="InterPro" id="IPR023252">
    <property type="entry name" value="Aurora_borealis_protein"/>
</dbReference>
<sequence length="215" mass="23038">MDPETFLTPRKIFQNAFNAARKSASGSGSPSVFTPTRLASRGGAVNGRFHLLPAVVQTPPSCRVLPTKVVNPFESLERLHLPMIASPSIFHRPATPRASSGAGTGDGSGGTAVFEWTIDEVSSLGQANFEPYESQFLQTPDTAREAKAQAAISAYFNEISVPSPVDCPLRNQKNHPQRCRLVLLQRQLRRPQVQAKTGRHLPDGANLPTGAASGG</sequence>
<evidence type="ECO:0000256" key="4">
    <source>
        <dbReference type="ARBA" id="ARBA00022776"/>
    </source>
</evidence>
<evidence type="ECO:0000256" key="1">
    <source>
        <dbReference type="ARBA" id="ARBA00010963"/>
    </source>
</evidence>
<dbReference type="PANTHER" id="PTHR14728">
    <property type="entry name" value="PROTEIN AURORA BOREALIS"/>
    <property type="match status" value="1"/>
</dbReference>
<dbReference type="EMBL" id="HBUE01187079">
    <property type="protein sequence ID" value="CAG6523217.1"/>
    <property type="molecule type" value="Transcribed_RNA"/>
</dbReference>
<dbReference type="GO" id="GO:0005737">
    <property type="term" value="C:cytoplasm"/>
    <property type="evidence" value="ECO:0007669"/>
    <property type="project" value="TreeGrafter"/>
</dbReference>
<keyword evidence="3" id="KW-0132">Cell division</keyword>
<dbReference type="GO" id="GO:0005634">
    <property type="term" value="C:nucleus"/>
    <property type="evidence" value="ECO:0007669"/>
    <property type="project" value="TreeGrafter"/>
</dbReference>
<name>A0A8D8E2I9_CULPI</name>
<dbReference type="EMBL" id="HBUE01292839">
    <property type="protein sequence ID" value="CAG6574873.1"/>
    <property type="molecule type" value="Transcribed_RNA"/>
</dbReference>
<evidence type="ECO:0000256" key="3">
    <source>
        <dbReference type="ARBA" id="ARBA00022618"/>
    </source>
</evidence>
<dbReference type="GO" id="GO:0007088">
    <property type="term" value="P:regulation of mitotic nuclear division"/>
    <property type="evidence" value="ECO:0007669"/>
    <property type="project" value="TreeGrafter"/>
</dbReference>
<dbReference type="AlphaFoldDB" id="A0A8D8E2I9"/>
<evidence type="ECO:0000256" key="5">
    <source>
        <dbReference type="ARBA" id="ARBA00023306"/>
    </source>
</evidence>
<accession>A0A8D8E2I9</accession>
<keyword evidence="4" id="KW-0498">Mitosis</keyword>
<dbReference type="GO" id="GO:0060236">
    <property type="term" value="P:regulation of mitotic spindle organization"/>
    <property type="evidence" value="ECO:0007669"/>
    <property type="project" value="TreeGrafter"/>
</dbReference>
<comment type="similarity">
    <text evidence="1">Belongs to the BORA family.</text>
</comment>
<dbReference type="GO" id="GO:0051301">
    <property type="term" value="P:cell division"/>
    <property type="evidence" value="ECO:0007669"/>
    <property type="project" value="UniProtKB-KW"/>
</dbReference>
<protein>
    <recommendedName>
        <fullName evidence="2">Protein aurora borealis</fullName>
    </recommendedName>
</protein>
<evidence type="ECO:0000256" key="2">
    <source>
        <dbReference type="ARBA" id="ARBA00020055"/>
    </source>
</evidence>